<dbReference type="Gene3D" id="3.40.50.10140">
    <property type="entry name" value="Toll/interleukin-1 receptor homology (TIR) domain"/>
    <property type="match status" value="1"/>
</dbReference>
<evidence type="ECO:0000256" key="4">
    <source>
        <dbReference type="ARBA" id="ARBA00022490"/>
    </source>
</evidence>
<sequence>MLLSLLVYLRELCRHFSMFSSDRLTVPEYVSRLQTRRTGSDQRAVSPGVSADVQSALDTSLPALRSAVLTLKSAKDTSDLDETRRAIAEIFQLVEEAWVLPAMGRQVAEEICNRIRLDGGLELLLQLLQTPAVEITYESAKLLEQILVSENRDYVARMGLGVILNLTRAQDDAQLARSVSGILEHMFKHAEETSAQLIANGALDALLFWCRGTDPTVLRHCAVALANCAMYGGHRCQRLMIEKQAAEWLFPLAFSKEDELIRFHSCLAVAVLAANRELESEVVRSGTLELVEPFIASLDPDEFARSLLDRADSMQGRTATDLQQLLPLLDGGRVEGKCIAAFYLCVEASIKSRQRNTKIFQEIGAVQSLKRIVMYSSNATACVLSKRALSMMGEDVPRRILSSVPNWKSGEVQTWLQQIGFSAYSQRFQELQVDGDLLLNITDLDLRTDLGMTAGLTRKRFLRDLRVLKTYANYSTCDPNNLADWLGGVDPRFRQYTYGLVQSGVDRKSLPQLTDQQLQVDCLVENGIHRAKMVAAARRPAQPSLTDAQPSGPDVFISYRRTTGSQLASLLKVHLQVRGFSVFIDVEKLEAGKFEEKLIQSVQRARNFILVLSANALDKCMGDEGMKDWVHKEIVTALNGKKNIVPVTDNFLWPDPKSLPADMSSILNFNGIKWSHEYQEATIDKILRFLKGGPSQDQLDRGERVLQEGAHGVLLGGAQEAAQGRCRGAHSRGRLGGGQERGSGEAWHRGAVSFRSLC</sequence>
<dbReference type="GO" id="GO:0061809">
    <property type="term" value="F:NAD+ nucleosidase activity, cyclic ADP-ribose generating"/>
    <property type="evidence" value="ECO:0007669"/>
    <property type="project" value="UniProtKB-EC"/>
</dbReference>
<proteinExistence type="inferred from homology"/>
<dbReference type="InterPro" id="IPR001660">
    <property type="entry name" value="SAM"/>
</dbReference>
<dbReference type="GO" id="GO:0048678">
    <property type="term" value="P:response to axon injury"/>
    <property type="evidence" value="ECO:0007669"/>
    <property type="project" value="InterPro"/>
</dbReference>
<evidence type="ECO:0000256" key="14">
    <source>
        <dbReference type="ARBA" id="ARBA00048388"/>
    </source>
</evidence>
<dbReference type="PROSITE" id="PS50104">
    <property type="entry name" value="TIR"/>
    <property type="match status" value="1"/>
</dbReference>
<comment type="subcellular location">
    <subcellularLocation>
        <location evidence="1">Cytoplasm</location>
    </subcellularLocation>
</comment>
<organism evidence="18 19">
    <name type="scientific">Aldrovandia affinis</name>
    <dbReference type="NCBI Taxonomy" id="143900"/>
    <lineage>
        <taxon>Eukaryota</taxon>
        <taxon>Metazoa</taxon>
        <taxon>Chordata</taxon>
        <taxon>Craniata</taxon>
        <taxon>Vertebrata</taxon>
        <taxon>Euteleostomi</taxon>
        <taxon>Actinopterygii</taxon>
        <taxon>Neopterygii</taxon>
        <taxon>Teleostei</taxon>
        <taxon>Notacanthiformes</taxon>
        <taxon>Halosauridae</taxon>
        <taxon>Aldrovandia</taxon>
    </lineage>
</organism>
<dbReference type="Proteomes" id="UP001221898">
    <property type="component" value="Unassembled WGS sequence"/>
</dbReference>
<dbReference type="InterPro" id="IPR000157">
    <property type="entry name" value="TIR_dom"/>
</dbReference>
<evidence type="ECO:0000313" key="19">
    <source>
        <dbReference type="Proteomes" id="UP001221898"/>
    </source>
</evidence>
<dbReference type="InterPro" id="IPR039184">
    <property type="entry name" value="SARM1"/>
</dbReference>
<dbReference type="Pfam" id="PF07647">
    <property type="entry name" value="SAM_2"/>
    <property type="match status" value="1"/>
</dbReference>
<feature type="domain" description="TIR" evidence="16">
    <location>
        <begin position="551"/>
        <end position="694"/>
    </location>
</feature>
<dbReference type="CDD" id="cd09502">
    <property type="entry name" value="SAM_SARM1-like_repeat2"/>
    <property type="match status" value="1"/>
</dbReference>
<keyword evidence="9" id="KW-0520">NAD</keyword>
<keyword evidence="7" id="KW-0378">Hydrolase</keyword>
<dbReference type="GO" id="GO:0030425">
    <property type="term" value="C:dendrite"/>
    <property type="evidence" value="ECO:0007669"/>
    <property type="project" value="TreeGrafter"/>
</dbReference>
<protein>
    <recommendedName>
        <fullName evidence="10">NAD(+) hydrolase SARM1</fullName>
        <ecNumber evidence="3">3.2.2.6</ecNumber>
    </recommendedName>
    <alternativeName>
        <fullName evidence="12">NADP(+) hydrolase SARM1</fullName>
    </alternativeName>
    <alternativeName>
        <fullName evidence="11">Sterile alpha and TIR motif-containing protein 1</fullName>
    </alternativeName>
</protein>
<dbReference type="Pfam" id="PF13676">
    <property type="entry name" value="TIR_2"/>
    <property type="match status" value="1"/>
</dbReference>
<dbReference type="SUPFAM" id="SSF47769">
    <property type="entry name" value="SAM/Pointed domain"/>
    <property type="match status" value="1"/>
</dbReference>
<dbReference type="FunFam" id="1.10.150.50:FF:000043">
    <property type="entry name" value="Sterile alpha and TIR motif-containing 1"/>
    <property type="match status" value="1"/>
</dbReference>
<comment type="caution">
    <text evidence="18">The sequence shown here is derived from an EMBL/GenBank/DDBJ whole genome shotgun (WGS) entry which is preliminary data.</text>
</comment>
<dbReference type="SMART" id="SM00454">
    <property type="entry name" value="SAM"/>
    <property type="match status" value="2"/>
</dbReference>
<evidence type="ECO:0000256" key="9">
    <source>
        <dbReference type="ARBA" id="ARBA00023027"/>
    </source>
</evidence>
<dbReference type="AlphaFoldDB" id="A0AAD7RXE2"/>
<comment type="catalytic activity">
    <reaction evidence="13">
        <text>NAD(+) + H2O = ADP-D-ribose + nicotinamide + H(+)</text>
        <dbReference type="Rhea" id="RHEA:16301"/>
        <dbReference type="ChEBI" id="CHEBI:15377"/>
        <dbReference type="ChEBI" id="CHEBI:15378"/>
        <dbReference type="ChEBI" id="CHEBI:17154"/>
        <dbReference type="ChEBI" id="CHEBI:57540"/>
        <dbReference type="ChEBI" id="CHEBI:57967"/>
        <dbReference type="EC" id="3.2.2.6"/>
    </reaction>
    <physiologicalReaction direction="left-to-right" evidence="13">
        <dbReference type="Rhea" id="RHEA:16302"/>
    </physiologicalReaction>
</comment>
<evidence type="ECO:0000256" key="2">
    <source>
        <dbReference type="ARBA" id="ARBA00008291"/>
    </source>
</evidence>
<evidence type="ECO:0000256" key="12">
    <source>
        <dbReference type="ARBA" id="ARBA00032222"/>
    </source>
</evidence>
<dbReference type="InterPro" id="IPR013761">
    <property type="entry name" value="SAM/pointed_sf"/>
</dbReference>
<dbReference type="Pfam" id="PF00536">
    <property type="entry name" value="SAM_1"/>
    <property type="match status" value="1"/>
</dbReference>
<dbReference type="EC" id="3.2.2.6" evidence="3"/>
<accession>A0AAD7RXE2</accession>
<evidence type="ECO:0000256" key="5">
    <source>
        <dbReference type="ARBA" id="ARBA00022588"/>
    </source>
</evidence>
<evidence type="ECO:0000256" key="13">
    <source>
        <dbReference type="ARBA" id="ARBA00047304"/>
    </source>
</evidence>
<evidence type="ECO:0000256" key="6">
    <source>
        <dbReference type="ARBA" id="ARBA00022737"/>
    </source>
</evidence>
<evidence type="ECO:0000256" key="10">
    <source>
        <dbReference type="ARBA" id="ARBA00024128"/>
    </source>
</evidence>
<gene>
    <name evidence="18" type="ORF">AAFF_G00079670</name>
</gene>
<keyword evidence="6" id="KW-0677">Repeat</keyword>
<evidence type="ECO:0000256" key="3">
    <source>
        <dbReference type="ARBA" id="ARBA00011982"/>
    </source>
</evidence>
<keyword evidence="19" id="KW-1185">Reference proteome</keyword>
<dbReference type="GO" id="GO:0005737">
    <property type="term" value="C:cytoplasm"/>
    <property type="evidence" value="ECO:0007669"/>
    <property type="project" value="UniProtKB-SubCell"/>
</dbReference>
<dbReference type="Gene3D" id="1.10.150.50">
    <property type="entry name" value="Transcription Factor, Ets-1"/>
    <property type="match status" value="2"/>
</dbReference>
<evidence type="ECO:0000259" key="16">
    <source>
        <dbReference type="PROSITE" id="PS50104"/>
    </source>
</evidence>
<dbReference type="Gene3D" id="1.25.10.10">
    <property type="entry name" value="Leucine-rich Repeat Variant"/>
    <property type="match status" value="1"/>
</dbReference>
<reference evidence="18" key="1">
    <citation type="journal article" date="2023" name="Science">
        <title>Genome structures resolve the early diversification of teleost fishes.</title>
        <authorList>
            <person name="Parey E."/>
            <person name="Louis A."/>
            <person name="Montfort J."/>
            <person name="Bouchez O."/>
            <person name="Roques C."/>
            <person name="Iampietro C."/>
            <person name="Lluch J."/>
            <person name="Castinel A."/>
            <person name="Donnadieu C."/>
            <person name="Desvignes T."/>
            <person name="Floi Bucao C."/>
            <person name="Jouanno E."/>
            <person name="Wen M."/>
            <person name="Mejri S."/>
            <person name="Dirks R."/>
            <person name="Jansen H."/>
            <person name="Henkel C."/>
            <person name="Chen W.J."/>
            <person name="Zahm M."/>
            <person name="Cabau C."/>
            <person name="Klopp C."/>
            <person name="Thompson A.W."/>
            <person name="Robinson-Rechavi M."/>
            <person name="Braasch I."/>
            <person name="Lecointre G."/>
            <person name="Bobe J."/>
            <person name="Postlethwait J.H."/>
            <person name="Berthelot C."/>
            <person name="Roest Crollius H."/>
            <person name="Guiguen Y."/>
        </authorList>
    </citation>
    <scope>NUCLEOTIDE SEQUENCE</scope>
    <source>
        <strain evidence="18">NC1722</strain>
    </source>
</reference>
<dbReference type="SMART" id="SM00255">
    <property type="entry name" value="TIR"/>
    <property type="match status" value="1"/>
</dbReference>
<feature type="domain" description="SAM" evidence="17">
    <location>
        <begin position="407"/>
        <end position="471"/>
    </location>
</feature>
<keyword evidence="4" id="KW-0963">Cytoplasm</keyword>
<evidence type="ECO:0000256" key="8">
    <source>
        <dbReference type="ARBA" id="ARBA00022859"/>
    </source>
</evidence>
<dbReference type="SUPFAM" id="SSF48371">
    <property type="entry name" value="ARM repeat"/>
    <property type="match status" value="1"/>
</dbReference>
<dbReference type="PROSITE" id="PS50105">
    <property type="entry name" value="SAM_DOMAIN"/>
    <property type="match status" value="1"/>
</dbReference>
<dbReference type="InterPro" id="IPR035897">
    <property type="entry name" value="Toll_tir_struct_dom_sf"/>
</dbReference>
<dbReference type="SUPFAM" id="SSF52200">
    <property type="entry name" value="Toll/Interleukin receptor TIR domain"/>
    <property type="match status" value="1"/>
</dbReference>
<name>A0AAD7RXE2_9TELE</name>
<dbReference type="InterPro" id="IPR016024">
    <property type="entry name" value="ARM-type_fold"/>
</dbReference>
<comment type="similarity">
    <text evidence="2">Belongs to the SARM1 family.</text>
</comment>
<evidence type="ECO:0000256" key="1">
    <source>
        <dbReference type="ARBA" id="ARBA00004496"/>
    </source>
</evidence>
<evidence type="ECO:0000256" key="7">
    <source>
        <dbReference type="ARBA" id="ARBA00022801"/>
    </source>
</evidence>
<dbReference type="InterPro" id="IPR011989">
    <property type="entry name" value="ARM-like"/>
</dbReference>
<dbReference type="FunFam" id="1.25.10.10:FF:000256">
    <property type="entry name" value="Sterile alpha and TIR motif containing 1"/>
    <property type="match status" value="1"/>
</dbReference>
<evidence type="ECO:0000259" key="17">
    <source>
        <dbReference type="PROSITE" id="PS50105"/>
    </source>
</evidence>
<comment type="catalytic activity">
    <reaction evidence="14">
        <text>NAD(+) = cyclic ADP-beta-D-ribose + nicotinamide + H(+)</text>
        <dbReference type="Rhea" id="RHEA:38611"/>
        <dbReference type="ChEBI" id="CHEBI:15378"/>
        <dbReference type="ChEBI" id="CHEBI:17154"/>
        <dbReference type="ChEBI" id="CHEBI:57540"/>
        <dbReference type="ChEBI" id="CHEBI:73672"/>
    </reaction>
    <physiologicalReaction direction="left-to-right" evidence="14">
        <dbReference type="Rhea" id="RHEA:38612"/>
    </physiologicalReaction>
</comment>
<dbReference type="GO" id="GO:0045087">
    <property type="term" value="P:innate immune response"/>
    <property type="evidence" value="ECO:0007669"/>
    <property type="project" value="UniProtKB-KW"/>
</dbReference>
<dbReference type="EMBL" id="JAINUG010000149">
    <property type="protein sequence ID" value="KAJ8392161.1"/>
    <property type="molecule type" value="Genomic_DNA"/>
</dbReference>
<comment type="catalytic activity">
    <reaction evidence="15">
        <text>NADP(+) + H2O = ADP-D-ribose 2'-phosphate + nicotinamide + H(+)</text>
        <dbReference type="Rhea" id="RHEA:19849"/>
        <dbReference type="ChEBI" id="CHEBI:15377"/>
        <dbReference type="ChEBI" id="CHEBI:15378"/>
        <dbReference type="ChEBI" id="CHEBI:17154"/>
        <dbReference type="ChEBI" id="CHEBI:58349"/>
        <dbReference type="ChEBI" id="CHEBI:58673"/>
    </reaction>
    <physiologicalReaction direction="left-to-right" evidence="15">
        <dbReference type="Rhea" id="RHEA:19850"/>
    </physiologicalReaction>
</comment>
<dbReference type="GO" id="GO:0007165">
    <property type="term" value="P:signal transduction"/>
    <property type="evidence" value="ECO:0007669"/>
    <property type="project" value="InterPro"/>
</dbReference>
<keyword evidence="8" id="KW-0391">Immunity</keyword>
<dbReference type="PANTHER" id="PTHR22998">
    <property type="entry name" value="SARM1"/>
    <property type="match status" value="1"/>
</dbReference>
<evidence type="ECO:0000256" key="11">
    <source>
        <dbReference type="ARBA" id="ARBA00031160"/>
    </source>
</evidence>
<dbReference type="PANTHER" id="PTHR22998:SF1">
    <property type="entry name" value="NAD(+) HYDROLASE SARM1"/>
    <property type="match status" value="1"/>
</dbReference>
<keyword evidence="5" id="KW-0399">Innate immunity</keyword>
<dbReference type="CDD" id="cd24153">
    <property type="entry name" value="SARM1_N"/>
    <property type="match status" value="1"/>
</dbReference>
<evidence type="ECO:0000313" key="18">
    <source>
        <dbReference type="EMBL" id="KAJ8392161.1"/>
    </source>
</evidence>
<dbReference type="GO" id="GO:0035591">
    <property type="term" value="F:signaling adaptor activity"/>
    <property type="evidence" value="ECO:0007669"/>
    <property type="project" value="InterPro"/>
</dbReference>
<dbReference type="CDD" id="cd09501">
    <property type="entry name" value="SAM_SARM1-like_repeat1"/>
    <property type="match status" value="1"/>
</dbReference>
<evidence type="ECO:0000256" key="15">
    <source>
        <dbReference type="ARBA" id="ARBA00049009"/>
    </source>
</evidence>
<dbReference type="GO" id="GO:0003953">
    <property type="term" value="F:NAD+ nucleosidase activity"/>
    <property type="evidence" value="ECO:0007669"/>
    <property type="project" value="InterPro"/>
</dbReference>
<dbReference type="GO" id="GO:0034128">
    <property type="term" value="P:negative regulation of MyD88-independent toll-like receptor signaling pathway"/>
    <property type="evidence" value="ECO:0007669"/>
    <property type="project" value="InterPro"/>
</dbReference>